<feature type="transmembrane region" description="Helical" evidence="1">
    <location>
        <begin position="88"/>
        <end position="113"/>
    </location>
</feature>
<feature type="transmembrane region" description="Helical" evidence="1">
    <location>
        <begin position="38"/>
        <end position="57"/>
    </location>
</feature>
<keyword evidence="3" id="KW-1185">Reference proteome</keyword>
<accession>A0A918N9W0</accession>
<dbReference type="EMBL" id="BMVU01000001">
    <property type="protein sequence ID" value="GGX51917.1"/>
    <property type="molecule type" value="Genomic_DNA"/>
</dbReference>
<gene>
    <name evidence="2" type="ORF">GCM10010358_01950</name>
</gene>
<evidence type="ECO:0000313" key="3">
    <source>
        <dbReference type="Proteomes" id="UP000619244"/>
    </source>
</evidence>
<feature type="transmembrane region" description="Helical" evidence="1">
    <location>
        <begin position="64"/>
        <end position="82"/>
    </location>
</feature>
<proteinExistence type="predicted"/>
<protein>
    <submittedName>
        <fullName evidence="2">Uncharacterized protein</fullName>
    </submittedName>
</protein>
<name>A0A918N9W0_9ACTN</name>
<sequence length="137" mass="14235">MEPRKVIGSVDTGEFLVAVAASLGSLLSLGSQELKWDWVAAFLVGGLIAAPVAAWLVRLVPPRVLGSAVGGVIVVTNVRTLLDSDWAGVPGTAAACVYVALYALWAAALAYSVRAHLGERTARAAAAEEERRPVAAR</sequence>
<keyword evidence="1" id="KW-1133">Transmembrane helix</keyword>
<evidence type="ECO:0000256" key="1">
    <source>
        <dbReference type="SAM" id="Phobius"/>
    </source>
</evidence>
<feature type="transmembrane region" description="Helical" evidence="1">
    <location>
        <begin position="12"/>
        <end position="32"/>
    </location>
</feature>
<keyword evidence="1" id="KW-0472">Membrane</keyword>
<keyword evidence="1" id="KW-0812">Transmembrane</keyword>
<evidence type="ECO:0000313" key="2">
    <source>
        <dbReference type="EMBL" id="GGX51917.1"/>
    </source>
</evidence>
<dbReference type="Proteomes" id="UP000619244">
    <property type="component" value="Unassembled WGS sequence"/>
</dbReference>
<dbReference type="RefSeq" id="WP_229919072.1">
    <property type="nucleotide sequence ID" value="NZ_BMVU01000001.1"/>
</dbReference>
<organism evidence="2 3">
    <name type="scientific">Streptomyces minutiscleroticus</name>
    <dbReference type="NCBI Taxonomy" id="68238"/>
    <lineage>
        <taxon>Bacteria</taxon>
        <taxon>Bacillati</taxon>
        <taxon>Actinomycetota</taxon>
        <taxon>Actinomycetes</taxon>
        <taxon>Kitasatosporales</taxon>
        <taxon>Streptomycetaceae</taxon>
        <taxon>Streptomyces</taxon>
    </lineage>
</organism>
<reference evidence="2" key="2">
    <citation type="submission" date="2020-09" db="EMBL/GenBank/DDBJ databases">
        <authorList>
            <person name="Sun Q."/>
            <person name="Ohkuma M."/>
        </authorList>
    </citation>
    <scope>NUCLEOTIDE SEQUENCE</scope>
    <source>
        <strain evidence="2">JCM 4790</strain>
    </source>
</reference>
<reference evidence="2" key="1">
    <citation type="journal article" date="2014" name="Int. J. Syst. Evol. Microbiol.">
        <title>Complete genome sequence of Corynebacterium casei LMG S-19264T (=DSM 44701T), isolated from a smear-ripened cheese.</title>
        <authorList>
            <consortium name="US DOE Joint Genome Institute (JGI-PGF)"/>
            <person name="Walter F."/>
            <person name="Albersmeier A."/>
            <person name="Kalinowski J."/>
            <person name="Ruckert C."/>
        </authorList>
    </citation>
    <scope>NUCLEOTIDE SEQUENCE</scope>
    <source>
        <strain evidence="2">JCM 4790</strain>
    </source>
</reference>
<dbReference type="AlphaFoldDB" id="A0A918N9W0"/>
<comment type="caution">
    <text evidence="2">The sequence shown here is derived from an EMBL/GenBank/DDBJ whole genome shotgun (WGS) entry which is preliminary data.</text>
</comment>